<dbReference type="GO" id="GO:0012505">
    <property type="term" value="C:endomembrane system"/>
    <property type="evidence" value="ECO:0007669"/>
    <property type="project" value="UniProtKB-SubCell"/>
</dbReference>
<accession>A0A200PV55</accession>
<feature type="compositionally biased region" description="Polar residues" evidence="8">
    <location>
        <begin position="318"/>
        <end position="329"/>
    </location>
</feature>
<sequence length="747" mass="83255">MGSQWNPFGFQLHRVSNFVVLMLLFHIHECQSLNLEGLTLLEFRANVDNDPNGVFENWNPNDSDPCIWIGVHCVDGKVQILDLKGFSLEGTLAPELGNLNHLRSLYIARYHFPTLDAICNFDFACTNTSVLYENHFTGVIPKEIGGLTNLEILDLRANDLSGTIPAELGQMQSLKHLLLCNNKFHGSIPPELGKLNMLSEIQFDQNLSLAFGTGIRCPHRKLGHCVWQKSLKQLKKADSFMIPSKGTLLHYLNVLPLFYFRKGSLHVPVQRCCHNLPSSDEPLMERNVQHRVHFVRRKLLQESKNLPAAPASSANPPEQMTTIPSTRSSGAFPAVPNAKKKQFPPPLPPTPGDQSTHQSPSTPNSNAQSSQSPTGGQPVAQASSWKTMKFIYVVPGVAFLLTVAAAMLCMCRKRGVTTIGPWKTGLSGQLQKAFVTGVPKLNRSELETACEDFSNIIDTLDDCTVFKGTLSSGVEIAVASTLISSSKDWTDSSEMAYRKKIDTLSRVNHKNYVNLLGFCEEDEPFLRMMVFEYAPNGTLFEHLHVKEVEHLDWNARVRIIMGTAYCLQYMHHELNPPIAHPNLQSQAVYLTDDYAAKIGDISFCTNVASKSKNSSEDESKHSTLPPFVDPETNIYSFGILLLEIITGKLPLSEEHGLLINWASEYLNDNQSINSLVDPTLKSVKNNELDIICEVIKDCIHQDPTQRPTIKEIITKLREVIAISPDAATPRLSPLWWAELEILSVEAT</sequence>
<dbReference type="STRING" id="56857.A0A200PV55"/>
<evidence type="ECO:0000313" key="11">
    <source>
        <dbReference type="EMBL" id="OVA02100.1"/>
    </source>
</evidence>
<evidence type="ECO:0000256" key="6">
    <source>
        <dbReference type="ARBA" id="ARBA00023136"/>
    </source>
</evidence>
<dbReference type="InterPro" id="IPR001611">
    <property type="entry name" value="Leu-rich_rpt"/>
</dbReference>
<dbReference type="InterPro" id="IPR013210">
    <property type="entry name" value="LRR_N_plant-typ"/>
</dbReference>
<dbReference type="FunCoup" id="A0A200PV55">
    <property type="interactions" value="374"/>
</dbReference>
<dbReference type="GO" id="GO:0004672">
    <property type="term" value="F:protein kinase activity"/>
    <property type="evidence" value="ECO:0007669"/>
    <property type="project" value="InterPro"/>
</dbReference>
<proteinExistence type="predicted"/>
<dbReference type="EMBL" id="MVGT01003981">
    <property type="protein sequence ID" value="OVA02100.1"/>
    <property type="molecule type" value="Genomic_DNA"/>
</dbReference>
<organism evidence="11 12">
    <name type="scientific">Macleaya cordata</name>
    <name type="common">Five-seeded plume-poppy</name>
    <name type="synonym">Bocconia cordata</name>
    <dbReference type="NCBI Taxonomy" id="56857"/>
    <lineage>
        <taxon>Eukaryota</taxon>
        <taxon>Viridiplantae</taxon>
        <taxon>Streptophyta</taxon>
        <taxon>Embryophyta</taxon>
        <taxon>Tracheophyta</taxon>
        <taxon>Spermatophyta</taxon>
        <taxon>Magnoliopsida</taxon>
        <taxon>Ranunculales</taxon>
        <taxon>Papaveraceae</taxon>
        <taxon>Papaveroideae</taxon>
        <taxon>Macleaya</taxon>
    </lineage>
</organism>
<dbReference type="Pfam" id="PF07714">
    <property type="entry name" value="PK_Tyr_Ser-Thr"/>
    <property type="match status" value="1"/>
</dbReference>
<dbReference type="PROSITE" id="PS50011">
    <property type="entry name" value="PROTEIN_KINASE_DOM"/>
    <property type="match status" value="1"/>
</dbReference>
<feature type="region of interest" description="Disordered" evidence="8">
    <location>
        <begin position="306"/>
        <end position="380"/>
    </location>
</feature>
<protein>
    <submittedName>
        <fullName evidence="11">Protein kinase domain</fullName>
    </submittedName>
</protein>
<evidence type="ECO:0000259" key="10">
    <source>
        <dbReference type="PROSITE" id="PS50011"/>
    </source>
</evidence>
<dbReference type="Proteomes" id="UP000195402">
    <property type="component" value="Unassembled WGS sequence"/>
</dbReference>
<evidence type="ECO:0000256" key="7">
    <source>
        <dbReference type="ARBA" id="ARBA00046288"/>
    </source>
</evidence>
<dbReference type="AlphaFoldDB" id="A0A200PV55"/>
<evidence type="ECO:0000256" key="1">
    <source>
        <dbReference type="ARBA" id="ARBA00022614"/>
    </source>
</evidence>
<feature type="chain" id="PRO_5013369666" evidence="9">
    <location>
        <begin position="33"/>
        <end position="747"/>
    </location>
</feature>
<dbReference type="Gene3D" id="3.30.200.20">
    <property type="entry name" value="Phosphorylase Kinase, domain 1"/>
    <property type="match status" value="1"/>
</dbReference>
<evidence type="ECO:0000256" key="9">
    <source>
        <dbReference type="SAM" id="SignalP"/>
    </source>
</evidence>
<comment type="subcellular location">
    <subcellularLocation>
        <location evidence="7">Endomembrane system</location>
        <topology evidence="7">Single-pass type I membrane protein</topology>
    </subcellularLocation>
</comment>
<feature type="domain" description="Protein kinase" evidence="10">
    <location>
        <begin position="451"/>
        <end position="720"/>
    </location>
</feature>
<dbReference type="InterPro" id="IPR001245">
    <property type="entry name" value="Ser-Thr/Tyr_kinase_cat_dom"/>
</dbReference>
<dbReference type="InParanoid" id="A0A200PV55"/>
<dbReference type="SUPFAM" id="SSF52058">
    <property type="entry name" value="L domain-like"/>
    <property type="match status" value="1"/>
</dbReference>
<dbReference type="FunFam" id="3.80.10.10:FF:000383">
    <property type="entry name" value="Leucine-rich repeat receptor protein kinase EMS1"/>
    <property type="match status" value="1"/>
</dbReference>
<dbReference type="OrthoDB" id="291737at2759"/>
<dbReference type="Pfam" id="PF08263">
    <property type="entry name" value="LRRNT_2"/>
    <property type="match status" value="1"/>
</dbReference>
<keyword evidence="1" id="KW-0433">Leucine-rich repeat</keyword>
<dbReference type="PANTHER" id="PTHR46084:SF1">
    <property type="entry name" value="PROTEIN MALE DISCOVERER 2"/>
    <property type="match status" value="1"/>
</dbReference>
<evidence type="ECO:0000256" key="5">
    <source>
        <dbReference type="ARBA" id="ARBA00022989"/>
    </source>
</evidence>
<dbReference type="SUPFAM" id="SSF56112">
    <property type="entry name" value="Protein kinase-like (PK-like)"/>
    <property type="match status" value="1"/>
</dbReference>
<reference evidence="11 12" key="1">
    <citation type="journal article" date="2017" name="Mol. Plant">
        <title>The Genome of Medicinal Plant Macleaya cordata Provides New Insights into Benzylisoquinoline Alkaloids Metabolism.</title>
        <authorList>
            <person name="Liu X."/>
            <person name="Liu Y."/>
            <person name="Huang P."/>
            <person name="Ma Y."/>
            <person name="Qing Z."/>
            <person name="Tang Q."/>
            <person name="Cao H."/>
            <person name="Cheng P."/>
            <person name="Zheng Y."/>
            <person name="Yuan Z."/>
            <person name="Zhou Y."/>
            <person name="Liu J."/>
            <person name="Tang Z."/>
            <person name="Zhuo Y."/>
            <person name="Zhang Y."/>
            <person name="Yu L."/>
            <person name="Huang J."/>
            <person name="Yang P."/>
            <person name="Peng Q."/>
            <person name="Zhang J."/>
            <person name="Jiang W."/>
            <person name="Zhang Z."/>
            <person name="Lin K."/>
            <person name="Ro D.K."/>
            <person name="Chen X."/>
            <person name="Xiong X."/>
            <person name="Shang Y."/>
            <person name="Huang S."/>
            <person name="Zeng J."/>
        </authorList>
    </citation>
    <scope>NUCLEOTIDE SEQUENCE [LARGE SCALE GENOMIC DNA]</scope>
    <source>
        <strain evidence="12">cv. BLH2017</strain>
        <tissue evidence="11">Root</tissue>
    </source>
</reference>
<dbReference type="PANTHER" id="PTHR46084">
    <property type="entry name" value="PROTEIN MALE DISCOVERER 2"/>
    <property type="match status" value="1"/>
</dbReference>
<gene>
    <name evidence="11" type="ORF">BVC80_1261g16</name>
</gene>
<keyword evidence="5" id="KW-1133">Transmembrane helix</keyword>
<keyword evidence="11" id="KW-0808">Transferase</keyword>
<evidence type="ECO:0000256" key="2">
    <source>
        <dbReference type="ARBA" id="ARBA00022692"/>
    </source>
</evidence>
<dbReference type="GO" id="GO:0005524">
    <property type="term" value="F:ATP binding"/>
    <property type="evidence" value="ECO:0007669"/>
    <property type="project" value="InterPro"/>
</dbReference>
<keyword evidence="4" id="KW-0677">Repeat</keyword>
<feature type="compositionally biased region" description="Polar residues" evidence="8">
    <location>
        <begin position="352"/>
        <end position="380"/>
    </location>
</feature>
<dbReference type="InterPro" id="IPR032675">
    <property type="entry name" value="LRR_dom_sf"/>
</dbReference>
<comment type="caution">
    <text evidence="11">The sequence shown here is derived from an EMBL/GenBank/DDBJ whole genome shotgun (WGS) entry which is preliminary data.</text>
</comment>
<feature type="signal peptide" evidence="9">
    <location>
        <begin position="1"/>
        <end position="32"/>
    </location>
</feature>
<name>A0A200PV55_MACCD</name>
<evidence type="ECO:0000256" key="4">
    <source>
        <dbReference type="ARBA" id="ARBA00022737"/>
    </source>
</evidence>
<keyword evidence="11" id="KW-0418">Kinase</keyword>
<evidence type="ECO:0000313" key="12">
    <source>
        <dbReference type="Proteomes" id="UP000195402"/>
    </source>
</evidence>
<dbReference type="Gene3D" id="1.10.510.10">
    <property type="entry name" value="Transferase(Phosphotransferase) domain 1"/>
    <property type="match status" value="1"/>
</dbReference>
<feature type="compositionally biased region" description="Low complexity" evidence="8">
    <location>
        <begin position="307"/>
        <end position="317"/>
    </location>
</feature>
<dbReference type="Gene3D" id="3.80.10.10">
    <property type="entry name" value="Ribonuclease Inhibitor"/>
    <property type="match status" value="1"/>
</dbReference>
<dbReference type="Pfam" id="PF00560">
    <property type="entry name" value="LRR_1"/>
    <property type="match status" value="2"/>
</dbReference>
<keyword evidence="12" id="KW-1185">Reference proteome</keyword>
<keyword evidence="6" id="KW-0472">Membrane</keyword>
<dbReference type="InterPro" id="IPR011009">
    <property type="entry name" value="Kinase-like_dom_sf"/>
</dbReference>
<dbReference type="FunFam" id="3.30.200.20:FF:000489">
    <property type="entry name" value="Inactive receptor-like serine/threonine-protein kinase"/>
    <property type="match status" value="1"/>
</dbReference>
<keyword evidence="2" id="KW-0812">Transmembrane</keyword>
<evidence type="ECO:0000256" key="3">
    <source>
        <dbReference type="ARBA" id="ARBA00022729"/>
    </source>
</evidence>
<dbReference type="InterPro" id="IPR000719">
    <property type="entry name" value="Prot_kinase_dom"/>
</dbReference>
<evidence type="ECO:0000256" key="8">
    <source>
        <dbReference type="SAM" id="MobiDB-lite"/>
    </source>
</evidence>
<keyword evidence="3 9" id="KW-0732">Signal</keyword>
<dbReference type="OMA" id="DGCIVYK"/>